<accession>A0ABU2NAG1</accession>
<dbReference type="InterPro" id="IPR027417">
    <property type="entry name" value="P-loop_NTPase"/>
</dbReference>
<organism evidence="2 3">
    <name type="scientific">Pseudonocardia charpentierae</name>
    <dbReference type="NCBI Taxonomy" id="3075545"/>
    <lineage>
        <taxon>Bacteria</taxon>
        <taxon>Bacillati</taxon>
        <taxon>Actinomycetota</taxon>
        <taxon>Actinomycetes</taxon>
        <taxon>Pseudonocardiales</taxon>
        <taxon>Pseudonocardiaceae</taxon>
        <taxon>Pseudonocardia</taxon>
    </lineage>
</organism>
<sequence>MTTLELPVPAVPAPRAARAPHRRGHAGSAPIRLAVSRRALVLVAGMPGAGKSTLLAGLRRRPGIVVLDSDDHRVALARRFPRLPYRRYRALVHLRHRAAVVRAAFSDASTVVVHLPATSTVLRSAVALVAAMTGRTAHLLWLHVDPAEALRGQRDRGRLIPSASFAGHVRRAAATTVALREGRAIGWRTVTVADRSAARAGLVLDPSPCK</sequence>
<comment type="caution">
    <text evidence="2">The sequence shown here is derived from an EMBL/GenBank/DDBJ whole genome shotgun (WGS) entry which is preliminary data.</text>
</comment>
<feature type="region of interest" description="Disordered" evidence="1">
    <location>
        <begin position="1"/>
        <end position="25"/>
    </location>
</feature>
<evidence type="ECO:0000313" key="2">
    <source>
        <dbReference type="EMBL" id="MDT0350947.1"/>
    </source>
</evidence>
<name>A0ABU2NAG1_9PSEU</name>
<dbReference type="Pfam" id="PF13671">
    <property type="entry name" value="AAA_33"/>
    <property type="match status" value="1"/>
</dbReference>
<proteinExistence type="predicted"/>
<reference evidence="3" key="1">
    <citation type="submission" date="2023-07" db="EMBL/GenBank/DDBJ databases">
        <title>30 novel species of actinomycetes from the DSMZ collection.</title>
        <authorList>
            <person name="Nouioui I."/>
        </authorList>
    </citation>
    <scope>NUCLEOTIDE SEQUENCE [LARGE SCALE GENOMIC DNA]</scope>
    <source>
        <strain evidence="3">DSM 45834</strain>
    </source>
</reference>
<dbReference type="Gene3D" id="3.40.50.300">
    <property type="entry name" value="P-loop containing nucleotide triphosphate hydrolases"/>
    <property type="match status" value="1"/>
</dbReference>
<keyword evidence="3" id="KW-1185">Reference proteome</keyword>
<dbReference type="RefSeq" id="WP_311557012.1">
    <property type="nucleotide sequence ID" value="NZ_JAVREJ010000010.1"/>
</dbReference>
<gene>
    <name evidence="2" type="ORF">RM445_15555</name>
</gene>
<protein>
    <submittedName>
        <fullName evidence="2">AAA family ATPase</fullName>
    </submittedName>
</protein>
<dbReference type="EMBL" id="JAVREJ010000010">
    <property type="protein sequence ID" value="MDT0350947.1"/>
    <property type="molecule type" value="Genomic_DNA"/>
</dbReference>
<dbReference type="Proteomes" id="UP001183202">
    <property type="component" value="Unassembled WGS sequence"/>
</dbReference>
<evidence type="ECO:0000256" key="1">
    <source>
        <dbReference type="SAM" id="MobiDB-lite"/>
    </source>
</evidence>
<dbReference type="SUPFAM" id="SSF52540">
    <property type="entry name" value="P-loop containing nucleoside triphosphate hydrolases"/>
    <property type="match status" value="1"/>
</dbReference>
<evidence type="ECO:0000313" key="3">
    <source>
        <dbReference type="Proteomes" id="UP001183202"/>
    </source>
</evidence>